<dbReference type="GeneID" id="110757290"/>
<dbReference type="InterPro" id="IPR002885">
    <property type="entry name" value="PPR_rpt"/>
</dbReference>
<dbReference type="KEGG" id="pavi:110757290"/>
<dbReference type="NCBIfam" id="TIGR00756">
    <property type="entry name" value="PPR"/>
    <property type="match status" value="4"/>
</dbReference>
<dbReference type="Proteomes" id="UP000515124">
    <property type="component" value="Unplaced"/>
</dbReference>
<evidence type="ECO:0000313" key="5">
    <source>
        <dbReference type="Proteomes" id="UP000515124"/>
    </source>
</evidence>
<keyword evidence="2" id="KW-0677">Repeat</keyword>
<reference evidence="6" key="1">
    <citation type="submission" date="2025-08" db="UniProtKB">
        <authorList>
            <consortium name="RefSeq"/>
        </authorList>
    </citation>
    <scope>IDENTIFICATION</scope>
</reference>
<proteinExistence type="inferred from homology"/>
<dbReference type="RefSeq" id="XP_021814560.1">
    <property type="nucleotide sequence ID" value="XM_021958868.1"/>
</dbReference>
<feature type="transmembrane region" description="Helical" evidence="4">
    <location>
        <begin position="21"/>
        <end position="43"/>
    </location>
</feature>
<evidence type="ECO:0000256" key="1">
    <source>
        <dbReference type="ARBA" id="ARBA00007626"/>
    </source>
</evidence>
<name>A0A6P5SCD5_PRUAV</name>
<sequence length="319" mass="36322">MMMMMRRCASTYCNLQRHRGMTFLHSSVFFNIYSGALFHSHWLERRKYKNRCKAWQCERNSNSPEITNLEDALNLFNSMLQTRPLPSIVDFNPLLGQVSKLKHYSAAISLCKQMDLLPIVPNVCTLNIMINCFGHLGQMGGSLSVLAKLFKFGFEPDVATYNTLIKGFVIEDRISKAAALFCKLLEDAPSYPFTKLGQPNVRTYLFTNLGQPNVRTYTVLISGLCSKGRISEAENLLTLMKERGCSPNGCTYNTIIRGCINNKETSRAIGLVQEMVERGFSADDSTMKWVVDLLSKDKLDPELVERNWYFQLFDTMLKP</sequence>
<organism evidence="5 6">
    <name type="scientific">Prunus avium</name>
    <name type="common">Cherry</name>
    <name type="synonym">Cerasus avium</name>
    <dbReference type="NCBI Taxonomy" id="42229"/>
    <lineage>
        <taxon>Eukaryota</taxon>
        <taxon>Viridiplantae</taxon>
        <taxon>Streptophyta</taxon>
        <taxon>Embryophyta</taxon>
        <taxon>Tracheophyta</taxon>
        <taxon>Spermatophyta</taxon>
        <taxon>Magnoliopsida</taxon>
        <taxon>eudicotyledons</taxon>
        <taxon>Gunneridae</taxon>
        <taxon>Pentapetalae</taxon>
        <taxon>rosids</taxon>
        <taxon>fabids</taxon>
        <taxon>Rosales</taxon>
        <taxon>Rosaceae</taxon>
        <taxon>Amygdaloideae</taxon>
        <taxon>Amygdaleae</taxon>
        <taxon>Prunus</taxon>
    </lineage>
</organism>
<keyword evidence="4" id="KW-1133">Transmembrane helix</keyword>
<dbReference type="PANTHER" id="PTHR47941">
    <property type="entry name" value="PENTATRICOPEPTIDE REPEAT-CONTAINING PROTEIN 3, MITOCHONDRIAL"/>
    <property type="match status" value="1"/>
</dbReference>
<keyword evidence="5" id="KW-1185">Reference proteome</keyword>
<dbReference type="InterPro" id="IPR011990">
    <property type="entry name" value="TPR-like_helical_dom_sf"/>
</dbReference>
<keyword evidence="4" id="KW-0472">Membrane</keyword>
<evidence type="ECO:0000256" key="3">
    <source>
        <dbReference type="PROSITE-ProRule" id="PRU00708"/>
    </source>
</evidence>
<gene>
    <name evidence="6" type="primary">LOC110757290</name>
</gene>
<dbReference type="Pfam" id="PF13041">
    <property type="entry name" value="PPR_2"/>
    <property type="match status" value="2"/>
</dbReference>
<dbReference type="Gene3D" id="1.25.40.10">
    <property type="entry name" value="Tetratricopeptide repeat domain"/>
    <property type="match status" value="2"/>
</dbReference>
<comment type="similarity">
    <text evidence="1">Belongs to the PPR family. P subfamily.</text>
</comment>
<feature type="repeat" description="PPR" evidence="3">
    <location>
        <begin position="122"/>
        <end position="156"/>
    </location>
</feature>
<dbReference type="PROSITE" id="PS51375">
    <property type="entry name" value="PPR"/>
    <property type="match status" value="3"/>
</dbReference>
<feature type="repeat" description="PPR" evidence="3">
    <location>
        <begin position="213"/>
        <end position="247"/>
    </location>
</feature>
<evidence type="ECO:0000256" key="2">
    <source>
        <dbReference type="ARBA" id="ARBA00022737"/>
    </source>
</evidence>
<protein>
    <submittedName>
        <fullName evidence="6">Pentatricopeptide repeat-containing protein At5g16640, mitochondrial-like</fullName>
    </submittedName>
</protein>
<dbReference type="AlphaFoldDB" id="A0A6P5SCD5"/>
<keyword evidence="4" id="KW-0812">Transmembrane</keyword>
<accession>A0A6P5SCD5</accession>
<evidence type="ECO:0000256" key="4">
    <source>
        <dbReference type="SAM" id="Phobius"/>
    </source>
</evidence>
<evidence type="ECO:0000313" key="6">
    <source>
        <dbReference type="RefSeq" id="XP_021814560.1"/>
    </source>
</evidence>
<feature type="repeat" description="PPR" evidence="3">
    <location>
        <begin position="248"/>
        <end position="282"/>
    </location>
</feature>